<gene>
    <name evidence="2" type="ordered locus">Clole_1662</name>
</gene>
<protein>
    <submittedName>
        <fullName evidence="2">Colicin import membrane protein</fullName>
    </submittedName>
</protein>
<reference evidence="2 3" key="1">
    <citation type="journal article" date="2011" name="J. Bacteriol.">
        <title>Complete genome sequence of the cellulose-degrading bacterium Cellulosilyticum lentocellum.</title>
        <authorList>
            <consortium name="US DOE Joint Genome Institute"/>
            <person name="Miller D.A."/>
            <person name="Suen G."/>
            <person name="Bruce D."/>
            <person name="Copeland A."/>
            <person name="Cheng J.F."/>
            <person name="Detter C."/>
            <person name="Goodwin L.A."/>
            <person name="Han C.S."/>
            <person name="Hauser L.J."/>
            <person name="Land M.L."/>
            <person name="Lapidus A."/>
            <person name="Lucas S."/>
            <person name="Meincke L."/>
            <person name="Pitluck S."/>
            <person name="Tapia R."/>
            <person name="Teshima H."/>
            <person name="Woyke T."/>
            <person name="Fox B.G."/>
            <person name="Angert E.R."/>
            <person name="Currie C.R."/>
        </authorList>
    </citation>
    <scope>NUCLEOTIDE SEQUENCE [LARGE SCALE GENOMIC DNA]</scope>
    <source>
        <strain evidence="3">ATCC 49066 / DSM 5427 / NCIMB 11756 / RHM5</strain>
    </source>
</reference>
<organism evidence="2 3">
    <name type="scientific">Cellulosilyticum lentocellum (strain ATCC 49066 / DSM 5427 / NCIMB 11756 / RHM5)</name>
    <name type="common">Clostridium lentocellum</name>
    <dbReference type="NCBI Taxonomy" id="642492"/>
    <lineage>
        <taxon>Bacteria</taxon>
        <taxon>Bacillati</taxon>
        <taxon>Bacillota</taxon>
        <taxon>Clostridia</taxon>
        <taxon>Lachnospirales</taxon>
        <taxon>Cellulosilyticaceae</taxon>
        <taxon>Cellulosilyticum</taxon>
    </lineage>
</organism>
<accession>F2JLJ5</accession>
<dbReference type="HOGENOM" id="CLU_1259562_0_0_9"/>
<sequence length="219" mass="23997">MLALTGCFNQNAPANSEAVEPTTQAVETKSLGEQEAKEAEEAEVKAAAEVAEKEAEAKAAAEVAEKEAEAKAAAEVVEKNQSAIKDLIALGKLIGKKQADVINLLGKAESTENLEDTNILLADYYKQTILDQAVKVEIVYNDNKGEVNFINMTCKQTDDVEAFVEAIAKELTTEFGESSIEKITNVRGTRRRQWQDSTLTYVLSYVEDTVTFDMYSTDK</sequence>
<dbReference type="KEGG" id="cle:Clole_1662"/>
<feature type="region of interest" description="Disordered" evidence="1">
    <location>
        <begin position="12"/>
        <end position="45"/>
    </location>
</feature>
<dbReference type="STRING" id="642492.Clole_1662"/>
<evidence type="ECO:0000256" key="1">
    <source>
        <dbReference type="SAM" id="MobiDB-lite"/>
    </source>
</evidence>
<dbReference type="Proteomes" id="UP000008467">
    <property type="component" value="Chromosome"/>
</dbReference>
<feature type="compositionally biased region" description="Basic and acidic residues" evidence="1">
    <location>
        <begin position="30"/>
        <end position="45"/>
    </location>
</feature>
<keyword evidence="3" id="KW-1185">Reference proteome</keyword>
<dbReference type="EMBL" id="CP002582">
    <property type="protein sequence ID" value="ADZ83386.1"/>
    <property type="molecule type" value="Genomic_DNA"/>
</dbReference>
<proteinExistence type="predicted"/>
<evidence type="ECO:0000313" key="2">
    <source>
        <dbReference type="EMBL" id="ADZ83386.1"/>
    </source>
</evidence>
<name>F2JLJ5_CELLD</name>
<evidence type="ECO:0000313" key="3">
    <source>
        <dbReference type="Proteomes" id="UP000008467"/>
    </source>
</evidence>
<dbReference type="AlphaFoldDB" id="F2JLJ5"/>